<organism evidence="1 2">
    <name type="scientific">Nicotiana tabacum</name>
    <name type="common">Common tobacco</name>
    <dbReference type="NCBI Taxonomy" id="4097"/>
    <lineage>
        <taxon>Eukaryota</taxon>
        <taxon>Viridiplantae</taxon>
        <taxon>Streptophyta</taxon>
        <taxon>Embryophyta</taxon>
        <taxon>Tracheophyta</taxon>
        <taxon>Spermatophyta</taxon>
        <taxon>Magnoliopsida</taxon>
        <taxon>eudicotyledons</taxon>
        <taxon>Gunneridae</taxon>
        <taxon>Pentapetalae</taxon>
        <taxon>asterids</taxon>
        <taxon>lamiids</taxon>
        <taxon>Solanales</taxon>
        <taxon>Solanaceae</taxon>
        <taxon>Nicotianoideae</taxon>
        <taxon>Nicotianeae</taxon>
        <taxon>Nicotiana</taxon>
    </lineage>
</organism>
<keyword evidence="1" id="KW-1185">Reference proteome</keyword>
<protein>
    <submittedName>
        <fullName evidence="2">Secreted RxLR effector protein 161-like</fullName>
    </submittedName>
</protein>
<sequence>MSSVPYSSVVGSIMYAMVCTRPDISHAVSVVSRYMACPGKEYWQAVKWILRYLKGTTDVGLNFYKDKLSKSLVGYVDSDYVGDLDKRRSLTGCVFTLYGSVISWKMTL</sequence>
<dbReference type="Proteomes" id="UP000790787">
    <property type="component" value="Chromosome 16"/>
</dbReference>
<evidence type="ECO:0000313" key="1">
    <source>
        <dbReference type="Proteomes" id="UP000790787"/>
    </source>
</evidence>
<accession>A0AC58SSZ8</accession>
<reference evidence="2" key="2">
    <citation type="submission" date="2025-08" db="UniProtKB">
        <authorList>
            <consortium name="RefSeq"/>
        </authorList>
    </citation>
    <scope>IDENTIFICATION</scope>
    <source>
        <tissue evidence="2">Leaf</tissue>
    </source>
</reference>
<evidence type="ECO:0000313" key="2">
    <source>
        <dbReference type="RefSeq" id="XP_075088088.1"/>
    </source>
</evidence>
<name>A0AC58SSZ8_TOBAC</name>
<proteinExistence type="predicted"/>
<dbReference type="RefSeq" id="XP_075088088.1">
    <property type="nucleotide sequence ID" value="XM_075231987.1"/>
</dbReference>
<reference evidence="1" key="1">
    <citation type="journal article" date="2014" name="Nat. Commun.">
        <title>The tobacco genome sequence and its comparison with those of tomato and potato.</title>
        <authorList>
            <person name="Sierro N."/>
            <person name="Battey J.N."/>
            <person name="Ouadi S."/>
            <person name="Bakaher N."/>
            <person name="Bovet L."/>
            <person name="Willig A."/>
            <person name="Goepfert S."/>
            <person name="Peitsch M.C."/>
            <person name="Ivanov N.V."/>
        </authorList>
    </citation>
    <scope>NUCLEOTIDE SEQUENCE [LARGE SCALE GENOMIC DNA]</scope>
</reference>
<gene>
    <name evidence="2" type="primary">LOC142170155</name>
</gene>